<feature type="binding site" evidence="20">
    <location>
        <position position="418"/>
    </location>
    <ligand>
        <name>ATP</name>
        <dbReference type="ChEBI" id="CHEBI:30616"/>
    </ligand>
</feature>
<evidence type="ECO:0000256" key="17">
    <source>
        <dbReference type="ARBA" id="ARBA00034036"/>
    </source>
</evidence>
<dbReference type="OrthoDB" id="377733at2759"/>
<dbReference type="InterPro" id="IPR044492">
    <property type="entry name" value="P_typ_ATPase_HD_dom"/>
</dbReference>
<dbReference type="CDD" id="cd02073">
    <property type="entry name" value="P-type_ATPase_APLT_Dnf-like"/>
    <property type="match status" value="1"/>
</dbReference>
<keyword evidence="7" id="KW-0597">Phosphoprotein</keyword>
<dbReference type="InterPro" id="IPR036412">
    <property type="entry name" value="HAD-like_sf"/>
</dbReference>
<dbReference type="InterPro" id="IPR023214">
    <property type="entry name" value="HAD_sf"/>
</dbReference>
<dbReference type="InterPro" id="IPR006539">
    <property type="entry name" value="P-type_ATPase_IV"/>
</dbReference>
<keyword evidence="14 22" id="KW-1133">Transmembrane helix</keyword>
<feature type="binding site" evidence="20">
    <location>
        <position position="420"/>
    </location>
    <ligand>
        <name>ATP</name>
        <dbReference type="ChEBI" id="CHEBI:30616"/>
    </ligand>
</feature>
<dbReference type="PANTHER" id="PTHR24092:SF150">
    <property type="entry name" value="PHOSPHOLIPID-TRANSPORTING ATPASE"/>
    <property type="match status" value="1"/>
</dbReference>
<keyword evidence="26" id="KW-1185">Reference proteome</keyword>
<dbReference type="SFLD" id="SFLDG00002">
    <property type="entry name" value="C1.7:_P-type_atpase_like"/>
    <property type="match status" value="1"/>
</dbReference>
<keyword evidence="6" id="KW-1003">Cell membrane</keyword>
<dbReference type="GO" id="GO:0140326">
    <property type="term" value="F:ATPase-coupled intramembrane lipid transporter activity"/>
    <property type="evidence" value="ECO:0007669"/>
    <property type="project" value="UniProtKB-EC"/>
</dbReference>
<gene>
    <name evidence="25" type="primary">ATP8A1_1</name>
    <name evidence="25" type="ORF">FJT64_022310</name>
</gene>
<keyword evidence="8 22" id="KW-0812">Transmembrane</keyword>
<comment type="caution">
    <text evidence="25">The sequence shown here is derived from an EMBL/GenBank/DDBJ whole genome shotgun (WGS) entry which is preliminary data.</text>
</comment>
<evidence type="ECO:0000256" key="2">
    <source>
        <dbReference type="ARBA" id="ARBA00004141"/>
    </source>
</evidence>
<comment type="similarity">
    <text evidence="5 22">Belongs to the cation transport ATPase (P-type) (TC 3.A.3) family. Type IV subfamily.</text>
</comment>
<feature type="transmembrane region" description="Helical" evidence="22">
    <location>
        <begin position="296"/>
        <end position="318"/>
    </location>
</feature>
<keyword evidence="10 20" id="KW-0547">Nucleotide-binding</keyword>
<evidence type="ECO:0000256" key="13">
    <source>
        <dbReference type="ARBA" id="ARBA00022967"/>
    </source>
</evidence>
<feature type="binding site" evidence="21">
    <location>
        <position position="418"/>
    </location>
    <ligand>
        <name>Mg(2+)</name>
        <dbReference type="ChEBI" id="CHEBI:18420"/>
    </ligand>
</feature>
<feature type="transmembrane region" description="Helical" evidence="22">
    <location>
        <begin position="963"/>
        <end position="982"/>
    </location>
</feature>
<dbReference type="InterPro" id="IPR032630">
    <property type="entry name" value="P_typ_ATPase_c"/>
</dbReference>
<dbReference type="Proteomes" id="UP000440578">
    <property type="component" value="Unassembled WGS sequence"/>
</dbReference>
<feature type="transmembrane region" description="Helical" evidence="22">
    <location>
        <begin position="846"/>
        <end position="867"/>
    </location>
</feature>
<dbReference type="SFLD" id="SFLDS00003">
    <property type="entry name" value="Haloacid_Dehalogenase"/>
    <property type="match status" value="1"/>
</dbReference>
<evidence type="ECO:0000256" key="4">
    <source>
        <dbReference type="ARBA" id="ARBA00004555"/>
    </source>
</evidence>
<evidence type="ECO:0000256" key="21">
    <source>
        <dbReference type="PIRSR" id="PIRSR606539-3"/>
    </source>
</evidence>
<feature type="binding site" evidence="20">
    <location>
        <position position="675"/>
    </location>
    <ligand>
        <name>ATP</name>
        <dbReference type="ChEBI" id="CHEBI:30616"/>
    </ligand>
</feature>
<feature type="binding site" evidence="20">
    <location>
        <position position="419"/>
    </location>
    <ligand>
        <name>ATP</name>
        <dbReference type="ChEBI" id="CHEBI:30616"/>
    </ligand>
</feature>
<evidence type="ECO:0000259" key="23">
    <source>
        <dbReference type="Pfam" id="PF16209"/>
    </source>
</evidence>
<evidence type="ECO:0000256" key="15">
    <source>
        <dbReference type="ARBA" id="ARBA00023034"/>
    </source>
</evidence>
<evidence type="ECO:0000256" key="22">
    <source>
        <dbReference type="RuleBase" id="RU362033"/>
    </source>
</evidence>
<evidence type="ECO:0000256" key="14">
    <source>
        <dbReference type="ARBA" id="ARBA00022989"/>
    </source>
</evidence>
<evidence type="ECO:0000259" key="24">
    <source>
        <dbReference type="Pfam" id="PF16212"/>
    </source>
</evidence>
<dbReference type="GO" id="GO:0005802">
    <property type="term" value="C:trans-Golgi network"/>
    <property type="evidence" value="ECO:0007669"/>
    <property type="project" value="TreeGrafter"/>
</dbReference>
<evidence type="ECO:0000313" key="25">
    <source>
        <dbReference type="EMBL" id="KAF0306168.1"/>
    </source>
</evidence>
<dbReference type="Gene3D" id="3.40.1110.10">
    <property type="entry name" value="Calcium-transporting ATPase, cytoplasmic domain N"/>
    <property type="match status" value="1"/>
</dbReference>
<evidence type="ECO:0000256" key="5">
    <source>
        <dbReference type="ARBA" id="ARBA00008109"/>
    </source>
</evidence>
<evidence type="ECO:0000256" key="20">
    <source>
        <dbReference type="PIRSR" id="PIRSR606539-2"/>
    </source>
</evidence>
<keyword evidence="16 22" id="KW-0472">Membrane</keyword>
<evidence type="ECO:0000256" key="11">
    <source>
        <dbReference type="ARBA" id="ARBA00022840"/>
    </source>
</evidence>
<dbReference type="GO" id="GO:0005886">
    <property type="term" value="C:plasma membrane"/>
    <property type="evidence" value="ECO:0007669"/>
    <property type="project" value="UniProtKB-SubCell"/>
</dbReference>
<dbReference type="PROSITE" id="PS00154">
    <property type="entry name" value="ATPASE_E1_E2"/>
    <property type="match status" value="1"/>
</dbReference>
<feature type="domain" description="P-type ATPase N-terminal" evidence="23">
    <location>
        <begin position="36"/>
        <end position="100"/>
    </location>
</feature>
<dbReference type="InterPro" id="IPR023298">
    <property type="entry name" value="ATPase_P-typ_TM_dom_sf"/>
</dbReference>
<feature type="binding site" evidence="20">
    <location>
        <position position="793"/>
    </location>
    <ligand>
        <name>ATP</name>
        <dbReference type="ChEBI" id="CHEBI:30616"/>
    </ligand>
</feature>
<feature type="binding site" evidence="20">
    <location>
        <position position="674"/>
    </location>
    <ligand>
        <name>ATP</name>
        <dbReference type="ChEBI" id="CHEBI:30616"/>
    </ligand>
</feature>
<keyword evidence="12 21" id="KW-0460">Magnesium</keyword>
<evidence type="ECO:0000256" key="8">
    <source>
        <dbReference type="ARBA" id="ARBA00022692"/>
    </source>
</evidence>
<keyword evidence="11 20" id="KW-0067">ATP-binding</keyword>
<feature type="binding site" evidence="20">
    <location>
        <position position="792"/>
    </location>
    <ligand>
        <name>ATP</name>
        <dbReference type="ChEBI" id="CHEBI:30616"/>
    </ligand>
</feature>
<feature type="binding site" evidence="20">
    <location>
        <position position="497"/>
    </location>
    <ligand>
        <name>ATP</name>
        <dbReference type="ChEBI" id="CHEBI:30616"/>
    </ligand>
</feature>
<dbReference type="InterPro" id="IPR032631">
    <property type="entry name" value="P-type_ATPase_N"/>
</dbReference>
<feature type="binding site" evidence="21">
    <location>
        <position position="420"/>
    </location>
    <ligand>
        <name>Mg(2+)</name>
        <dbReference type="ChEBI" id="CHEBI:18420"/>
    </ligand>
</feature>
<reference evidence="25 26" key="1">
    <citation type="submission" date="2019-07" db="EMBL/GenBank/DDBJ databases">
        <title>Draft genome assembly of a fouling barnacle, Amphibalanus amphitrite (Darwin, 1854): The first reference genome for Thecostraca.</title>
        <authorList>
            <person name="Kim W."/>
        </authorList>
    </citation>
    <scope>NUCLEOTIDE SEQUENCE [LARGE SCALE GENOMIC DNA]</scope>
    <source>
        <strain evidence="25">SNU_AA5</strain>
        <tissue evidence="25">Soma without cirri and trophi</tissue>
    </source>
</reference>
<comment type="catalytic activity">
    <reaction evidence="17 22">
        <text>ATP + H2O + phospholipidSide 1 = ADP + phosphate + phospholipidSide 2.</text>
        <dbReference type="EC" id="7.6.2.1"/>
    </reaction>
</comment>
<dbReference type="NCBIfam" id="TIGR01652">
    <property type="entry name" value="ATPase-Plipid"/>
    <property type="match status" value="2"/>
</dbReference>
<dbReference type="SUPFAM" id="SSF81660">
    <property type="entry name" value="Metal cation-transporting ATPase, ATP-binding domain N"/>
    <property type="match status" value="1"/>
</dbReference>
<accession>A0A6A4WV27</accession>
<dbReference type="Pfam" id="PF13246">
    <property type="entry name" value="Cation_ATPase"/>
    <property type="match status" value="1"/>
</dbReference>
<proteinExistence type="inferred from homology"/>
<feature type="binding site" evidence="21">
    <location>
        <position position="793"/>
    </location>
    <ligand>
        <name>Mg(2+)</name>
        <dbReference type="ChEBI" id="CHEBI:18420"/>
    </ligand>
</feature>
<organism evidence="25 26">
    <name type="scientific">Amphibalanus amphitrite</name>
    <name type="common">Striped barnacle</name>
    <name type="synonym">Balanus amphitrite</name>
    <dbReference type="NCBI Taxonomy" id="1232801"/>
    <lineage>
        <taxon>Eukaryota</taxon>
        <taxon>Metazoa</taxon>
        <taxon>Ecdysozoa</taxon>
        <taxon>Arthropoda</taxon>
        <taxon>Crustacea</taxon>
        <taxon>Multicrustacea</taxon>
        <taxon>Cirripedia</taxon>
        <taxon>Thoracica</taxon>
        <taxon>Thoracicalcarea</taxon>
        <taxon>Balanomorpha</taxon>
        <taxon>Balanoidea</taxon>
        <taxon>Balanidae</taxon>
        <taxon>Amphibalaninae</taxon>
        <taxon>Amphibalanus</taxon>
    </lineage>
</organism>
<dbReference type="GO" id="GO:0000287">
    <property type="term" value="F:magnesium ion binding"/>
    <property type="evidence" value="ECO:0007669"/>
    <property type="project" value="UniProtKB-UniRule"/>
</dbReference>
<feature type="binding site" evidence="21">
    <location>
        <position position="789"/>
    </location>
    <ligand>
        <name>Mg(2+)</name>
        <dbReference type="ChEBI" id="CHEBI:18420"/>
    </ligand>
</feature>
<name>A0A6A4WV27_AMPAM</name>
<feature type="binding site" evidence="20">
    <location>
        <position position="538"/>
    </location>
    <ligand>
        <name>ATP</name>
        <dbReference type="ChEBI" id="CHEBI:30616"/>
    </ligand>
</feature>
<dbReference type="Pfam" id="PF16209">
    <property type="entry name" value="PhoLip_ATPase_N"/>
    <property type="match status" value="1"/>
</dbReference>
<dbReference type="Gene3D" id="2.70.150.10">
    <property type="entry name" value="Calcium-transporting ATPase, cytoplasmic transduction domain A"/>
    <property type="match status" value="1"/>
</dbReference>
<dbReference type="AlphaFoldDB" id="A0A6A4WV27"/>
<feature type="transmembrane region" description="Helical" evidence="22">
    <location>
        <begin position="928"/>
        <end position="948"/>
    </location>
</feature>
<protein>
    <recommendedName>
        <fullName evidence="22">Phospholipid-transporting ATPase</fullName>
        <ecNumber evidence="22">7.6.2.1</ecNumber>
    </recommendedName>
</protein>
<evidence type="ECO:0000256" key="16">
    <source>
        <dbReference type="ARBA" id="ARBA00023136"/>
    </source>
</evidence>
<comment type="catalytic activity">
    <reaction evidence="18">
        <text>a 1,2-diacyl-sn-glycero-3-phospho-L-serine(out) + ATP + H2O = a 1,2-diacyl-sn-glycero-3-phospho-L-serine(in) + ADP + phosphate + H(+)</text>
        <dbReference type="Rhea" id="RHEA:38567"/>
        <dbReference type="ChEBI" id="CHEBI:15377"/>
        <dbReference type="ChEBI" id="CHEBI:15378"/>
        <dbReference type="ChEBI" id="CHEBI:30616"/>
        <dbReference type="ChEBI" id="CHEBI:43474"/>
        <dbReference type="ChEBI" id="CHEBI:57262"/>
        <dbReference type="ChEBI" id="CHEBI:456216"/>
    </reaction>
    <physiologicalReaction direction="left-to-right" evidence="18">
        <dbReference type="Rhea" id="RHEA:38568"/>
    </physiologicalReaction>
</comment>
<dbReference type="NCBIfam" id="TIGR01494">
    <property type="entry name" value="ATPase_P-type"/>
    <property type="match status" value="1"/>
</dbReference>
<evidence type="ECO:0000256" key="7">
    <source>
        <dbReference type="ARBA" id="ARBA00022553"/>
    </source>
</evidence>
<dbReference type="Pfam" id="PF16212">
    <property type="entry name" value="PhoLip_ATPase_C"/>
    <property type="match status" value="1"/>
</dbReference>
<feature type="binding site" evidence="20">
    <location>
        <position position="673"/>
    </location>
    <ligand>
        <name>ATP</name>
        <dbReference type="ChEBI" id="CHEBI:30616"/>
    </ligand>
</feature>
<dbReference type="InterPro" id="IPR008250">
    <property type="entry name" value="ATPase_P-typ_transduc_dom_A_sf"/>
</dbReference>
<dbReference type="GO" id="GO:0005524">
    <property type="term" value="F:ATP binding"/>
    <property type="evidence" value="ECO:0007669"/>
    <property type="project" value="UniProtKB-UniRule"/>
</dbReference>
<dbReference type="GO" id="GO:0016887">
    <property type="term" value="F:ATP hydrolysis activity"/>
    <property type="evidence" value="ECO:0007669"/>
    <property type="project" value="InterPro"/>
</dbReference>
<comment type="subcellular location">
    <subcellularLocation>
        <location evidence="3">Cell membrane</location>
    </subcellularLocation>
    <subcellularLocation>
        <location evidence="4">Golgi apparatus</location>
    </subcellularLocation>
    <subcellularLocation>
        <location evidence="2 22">Membrane</location>
        <topology evidence="2 22">Multi-pass membrane protein</topology>
    </subcellularLocation>
</comment>
<keyword evidence="15" id="KW-0333">Golgi apparatus</keyword>
<feature type="binding site" evidence="20">
    <location>
        <position position="769"/>
    </location>
    <ligand>
        <name>ATP</name>
        <dbReference type="ChEBI" id="CHEBI:30616"/>
    </ligand>
</feature>
<dbReference type="InterPro" id="IPR023299">
    <property type="entry name" value="ATPase_P-typ_cyto_dom_N"/>
</dbReference>
<evidence type="ECO:0000256" key="12">
    <source>
        <dbReference type="ARBA" id="ARBA00022842"/>
    </source>
</evidence>
<dbReference type="FunFam" id="3.40.50.1000:FF:000010">
    <property type="entry name" value="Phospholipid-transporting ATPase"/>
    <property type="match status" value="1"/>
</dbReference>
<dbReference type="GO" id="GO:0045332">
    <property type="term" value="P:phospholipid translocation"/>
    <property type="evidence" value="ECO:0007669"/>
    <property type="project" value="TreeGrafter"/>
</dbReference>
<evidence type="ECO:0000256" key="18">
    <source>
        <dbReference type="ARBA" id="ARBA00051303"/>
    </source>
</evidence>
<dbReference type="EC" id="7.6.2.1" evidence="22"/>
<evidence type="ECO:0000256" key="9">
    <source>
        <dbReference type="ARBA" id="ARBA00022723"/>
    </source>
</evidence>
<feature type="active site" description="4-aspartylphosphate intermediate" evidence="19">
    <location>
        <position position="418"/>
    </location>
</feature>
<evidence type="ECO:0000313" key="26">
    <source>
        <dbReference type="Proteomes" id="UP000440578"/>
    </source>
</evidence>
<feature type="transmembrane region" description="Helical" evidence="22">
    <location>
        <begin position="1034"/>
        <end position="1053"/>
    </location>
</feature>
<dbReference type="Gene3D" id="3.40.50.1000">
    <property type="entry name" value="HAD superfamily/HAD-like"/>
    <property type="match status" value="1"/>
</dbReference>
<feature type="binding site" evidence="20">
    <location>
        <position position="763"/>
    </location>
    <ligand>
        <name>ATP</name>
        <dbReference type="ChEBI" id="CHEBI:30616"/>
    </ligand>
</feature>
<dbReference type="PRINTS" id="PR00119">
    <property type="entry name" value="CATATPASE"/>
</dbReference>
<dbReference type="InterPro" id="IPR018303">
    <property type="entry name" value="ATPase_P-typ_P_site"/>
</dbReference>
<dbReference type="SUPFAM" id="SSF56784">
    <property type="entry name" value="HAD-like"/>
    <property type="match status" value="1"/>
</dbReference>
<feature type="binding site" evidence="20">
    <location>
        <position position="561"/>
    </location>
    <ligand>
        <name>ATP</name>
        <dbReference type="ChEBI" id="CHEBI:30616"/>
    </ligand>
</feature>
<evidence type="ECO:0000256" key="19">
    <source>
        <dbReference type="PIRSR" id="PIRSR606539-1"/>
    </source>
</evidence>
<evidence type="ECO:0000256" key="6">
    <source>
        <dbReference type="ARBA" id="ARBA00022475"/>
    </source>
</evidence>
<comment type="cofactor">
    <cofactor evidence="1 21">
        <name>Mg(2+)</name>
        <dbReference type="ChEBI" id="CHEBI:18420"/>
    </cofactor>
</comment>
<feature type="domain" description="P-type ATPase C-terminal" evidence="24">
    <location>
        <begin position="815"/>
        <end position="1062"/>
    </location>
</feature>
<dbReference type="InterPro" id="IPR001757">
    <property type="entry name" value="P_typ_ATPase"/>
</dbReference>
<dbReference type="FunFam" id="2.70.150.10:FF:000021">
    <property type="entry name" value="Phospholipid-transporting ATPase"/>
    <property type="match status" value="1"/>
</dbReference>
<dbReference type="PANTHER" id="PTHR24092">
    <property type="entry name" value="PROBABLE PHOSPHOLIPID-TRANSPORTING ATPASE"/>
    <property type="match status" value="1"/>
</dbReference>
<evidence type="ECO:0000256" key="10">
    <source>
        <dbReference type="ARBA" id="ARBA00022741"/>
    </source>
</evidence>
<feature type="transmembrane region" description="Helical" evidence="22">
    <location>
        <begin position="994"/>
        <end position="1014"/>
    </location>
</feature>
<dbReference type="SUPFAM" id="SSF81653">
    <property type="entry name" value="Calcium ATPase, transduction domain A"/>
    <property type="match status" value="1"/>
</dbReference>
<evidence type="ECO:0000256" key="1">
    <source>
        <dbReference type="ARBA" id="ARBA00001946"/>
    </source>
</evidence>
<sequence length="1148" mass="129611">MRSEHIELSNVGTVLKDEDSRSVATGAPEVPESRTVYINKEQPPNKCMSNSISTAKYSVFSFLPKFLFEQFRRYSNIFFLFIALLQQIPDVSPTGKYTTLTPLVCILTISAVKEFIEDWKRHRADDEINSRQVEVLDHHNWQWKRWSDVVVGNICKVRSDQYFPADLVLLSSSEPQSICYIETANLDGETNLKIRQGLPQTARLLDTRDLDQLSASVECELPNRVLYEFVGTLKETGKTAVPLGPDQLLLRGAKLKNTTWVFGAAVYTGHETKLMKNSSAAPLKRSTMDKATNTQIIYLFGLLVVLCVISAVASEVWTKAHQATDWYLGLDEMSTVNFGYNLLTFIILYNNLIPISLQVTVEIARFIQVYRTDPTPPRQALYINMDHEMYHEPTDTPAMARTSNLNEELGQVKYVLTDKTGTLTQNVMEFKKCTIAGVKFSSLDELQQALQDRDPDLKSPDAVQDFLMMMAVCHTVIPEEQERSTGTIVYHAASPDERALVEGARRLGFTFTTRTPQTVSVEAYGQLLQFDVLNVLEFTSTRKRMSVIIRQPNGRIQLMCKGADTVIYERLGDPRYKDDTLSHLAEFASEGLRTLCLAVADIPEQEYKEWQETYHKASTAIQCREEKVEDAARLIETNLVLLGATAIEDKLQDKVPETIEALLAADIHVWVLTGDKQETAINIGHSSRLLHSKMPLLILNEDGLDRTRAMVTERLNEMRDHREEAGQVALIIDGRTLQYALTHELRSEFMELCLGCRSVVCCRVSPGQKAEVAELVTQHTGAVTLAIGDGANDVAMIQAAHVGVGVAGLEGLQAAHSSDYAIGQFRFLARLLFVHGAWNYSRLTQVVLYSFYKNICLYVMELWYAIYSGWSGQVVFERWTIAAYNLLFTSVPPLIMGFIDRSCSAETRLKYPQLYKTSQEGQLFSTRVFWLWIINSLVHSVMLFWLSYGTMTQDVAWSSGRNAGYLMFGNMVYTYVVVTVSLKAGLEMQAWTCLTHLAIWGSIGVWFAFLLIYSHLPFAHDMIGLDTMVFTSPVFWLGLIMVPTATILPDVIFKSIRSTVHKTLTDEVRESEIKARDPSIIMDVKEKLTERARLLRNVKNVFRRTTTRVDLEVELSHGYAFSQEEGGAVPQADIIRAYDTTRPKPTGM</sequence>
<dbReference type="SUPFAM" id="SSF81665">
    <property type="entry name" value="Calcium ATPase, transmembrane domain M"/>
    <property type="match status" value="1"/>
</dbReference>
<keyword evidence="13 22" id="KW-1278">Translocase</keyword>
<dbReference type="FunFam" id="3.40.1110.10:FF:000035">
    <property type="entry name" value="Phospholipid-transporting ATPase"/>
    <property type="match status" value="1"/>
</dbReference>
<feature type="transmembrane region" description="Helical" evidence="22">
    <location>
        <begin position="338"/>
        <end position="361"/>
    </location>
</feature>
<keyword evidence="9 21" id="KW-0479">Metal-binding</keyword>
<evidence type="ECO:0000256" key="3">
    <source>
        <dbReference type="ARBA" id="ARBA00004236"/>
    </source>
</evidence>
<feature type="transmembrane region" description="Helical" evidence="22">
    <location>
        <begin position="879"/>
        <end position="899"/>
    </location>
</feature>
<dbReference type="SFLD" id="SFLDF00027">
    <property type="entry name" value="p-type_atpase"/>
    <property type="match status" value="1"/>
</dbReference>
<dbReference type="EMBL" id="VIIS01000686">
    <property type="protein sequence ID" value="KAF0306168.1"/>
    <property type="molecule type" value="Genomic_DNA"/>
</dbReference>
<feature type="binding site" evidence="20">
    <location>
        <position position="593"/>
    </location>
    <ligand>
        <name>ATP</name>
        <dbReference type="ChEBI" id="CHEBI:30616"/>
    </ligand>
</feature>